<evidence type="ECO:0000313" key="1">
    <source>
        <dbReference type="EMBL" id="OHV46650.1"/>
    </source>
</evidence>
<proteinExistence type="predicted"/>
<reference evidence="2" key="1">
    <citation type="submission" date="2016-07" db="EMBL/GenBank/DDBJ databases">
        <title>Frankia sp. NRRL B-16219 Genome sequencing.</title>
        <authorList>
            <person name="Ghodhbane-Gtari F."/>
            <person name="Swanson E."/>
            <person name="Gueddou A."/>
            <person name="Louati M."/>
            <person name="Nouioui I."/>
            <person name="Hezbri K."/>
            <person name="Abebe-Akele F."/>
            <person name="Simpson S."/>
            <person name="Morris K."/>
            <person name="Thomas K."/>
            <person name="Gtari M."/>
            <person name="Tisa L.S."/>
        </authorList>
    </citation>
    <scope>NUCLEOTIDE SEQUENCE [LARGE SCALE GENOMIC DNA]</scope>
    <source>
        <strain evidence="2">NRRL B-16219</strain>
    </source>
</reference>
<dbReference type="Proteomes" id="UP000179769">
    <property type="component" value="Unassembled WGS sequence"/>
</dbReference>
<dbReference type="RefSeq" id="WP_071059533.1">
    <property type="nucleotide sequence ID" value="NZ_MAXA01000002.1"/>
</dbReference>
<evidence type="ECO:0000313" key="2">
    <source>
        <dbReference type="Proteomes" id="UP000179769"/>
    </source>
</evidence>
<comment type="caution">
    <text evidence="1">The sequence shown here is derived from an EMBL/GenBank/DDBJ whole genome shotgun (WGS) entry which is preliminary data.</text>
</comment>
<sequence>MTGPYHLAATQSRATATMTLHRTVRPAPLVGLMVLDEQSQPTRIVGPFASETTARQWAAENRVTAYQLWPLEVPGRRS</sequence>
<name>A0A1S1RKD5_9ACTN</name>
<keyword evidence="2" id="KW-1185">Reference proteome</keyword>
<dbReference type="AlphaFoldDB" id="A0A1S1RKD5"/>
<dbReference type="EMBL" id="MAXA01000002">
    <property type="protein sequence ID" value="OHV46650.1"/>
    <property type="molecule type" value="Genomic_DNA"/>
</dbReference>
<accession>A0A1S1RKD5</accession>
<gene>
    <name evidence="1" type="ORF">BBK14_02035</name>
</gene>
<protein>
    <submittedName>
        <fullName evidence="1">Uncharacterized protein</fullName>
    </submittedName>
</protein>
<organism evidence="1 2">
    <name type="scientific">Parafrankia soli</name>
    <dbReference type="NCBI Taxonomy" id="2599596"/>
    <lineage>
        <taxon>Bacteria</taxon>
        <taxon>Bacillati</taxon>
        <taxon>Actinomycetota</taxon>
        <taxon>Actinomycetes</taxon>
        <taxon>Frankiales</taxon>
        <taxon>Frankiaceae</taxon>
        <taxon>Parafrankia</taxon>
    </lineage>
</organism>